<dbReference type="PANTHER" id="PTHR37833:SF1">
    <property type="entry name" value="SIGNAL PEPTIDE PROTEIN"/>
    <property type="match status" value="1"/>
</dbReference>
<dbReference type="AlphaFoldDB" id="A0AA90ZL30"/>
<name>A0AA90ZL30_9BACT</name>
<keyword evidence="1" id="KW-0732">Signal</keyword>
<organism evidence="2 3">
    <name type="scientific">Segatella copri</name>
    <dbReference type="NCBI Taxonomy" id="165179"/>
    <lineage>
        <taxon>Bacteria</taxon>
        <taxon>Pseudomonadati</taxon>
        <taxon>Bacteroidota</taxon>
        <taxon>Bacteroidia</taxon>
        <taxon>Bacteroidales</taxon>
        <taxon>Prevotellaceae</taxon>
        <taxon>Segatella</taxon>
    </lineage>
</organism>
<evidence type="ECO:0000256" key="1">
    <source>
        <dbReference type="SAM" id="SignalP"/>
    </source>
</evidence>
<dbReference type="EMBL" id="VZCW01000161">
    <property type="protein sequence ID" value="MQN12380.1"/>
    <property type="molecule type" value="Genomic_DNA"/>
</dbReference>
<feature type="signal peptide" evidence="1">
    <location>
        <begin position="1"/>
        <end position="16"/>
    </location>
</feature>
<reference evidence="3" key="1">
    <citation type="submission" date="2019-09" db="EMBL/GenBank/DDBJ databases">
        <title>Distinct polysaccharide growth profiles of human intestinal Prevotella copri isolates.</title>
        <authorList>
            <person name="Fehlner-Peach H."/>
            <person name="Magnabosco C."/>
            <person name="Raghavan V."/>
            <person name="Scher J.U."/>
            <person name="Tett A."/>
            <person name="Cox L.M."/>
            <person name="Gottsegen C."/>
            <person name="Watters A."/>
            <person name="Wiltshire- Gordon J.D."/>
            <person name="Segata N."/>
            <person name="Bonneau R."/>
            <person name="Littman D.R."/>
        </authorList>
    </citation>
    <scope>NUCLEOTIDE SEQUENCE [LARGE SCALE GENOMIC DNA]</scope>
    <source>
        <strain evidence="3">iAQ1179</strain>
    </source>
</reference>
<comment type="caution">
    <text evidence="2">The sequence shown here is derived from an EMBL/GenBank/DDBJ whole genome shotgun (WGS) entry which is preliminary data.</text>
</comment>
<dbReference type="RefSeq" id="WP_153128291.1">
    <property type="nucleotide sequence ID" value="NZ_VZCW01000161.1"/>
</dbReference>
<dbReference type="PROSITE" id="PS51257">
    <property type="entry name" value="PROKAR_LIPOPROTEIN"/>
    <property type="match status" value="1"/>
</dbReference>
<dbReference type="PANTHER" id="PTHR37833">
    <property type="entry name" value="LIPOPROTEIN-RELATED"/>
    <property type="match status" value="1"/>
</dbReference>
<dbReference type="Pfam" id="PF07610">
    <property type="entry name" value="DUF1573"/>
    <property type="match status" value="2"/>
</dbReference>
<gene>
    <name evidence="2" type="ORF">F7D95_06015</name>
</gene>
<dbReference type="Gene3D" id="2.60.40.10">
    <property type="entry name" value="Immunoglobulins"/>
    <property type="match status" value="2"/>
</dbReference>
<accession>A0AA90ZL30</accession>
<sequence length="349" mass="39699">MIRHIFVFIVLLFGLAACTHKSSQSTSIVIENSDFDFGVVPDTIQILRHSFKIENKSSDSCHIIKIEKSCGCTKVKISNKTIPPHSFVFLDVEVDLGSNYNFFERDINIYTDYDTSPQTIFVRASRIMPNRIAKKEFPVRISNKLRVNMPYIIIGNVYHGQSKTAFINVLNTSKSKTHFTASIIDAPSYISVVHEEDAKPNEIGRIVINIDLSKVKDIWGLQRFSLLIRTDNGEKIIPIEAIFTEDFSIKKPNARIFIPITNYTIDYSTKTEVKFSIGNIGTDVLVIRDIKANQQMTKMSLSSNKILPKENATLTVKIDKKQKKVTEIGITTNDSKEPYKMVRIFRQPI</sequence>
<protein>
    <submittedName>
        <fullName evidence="2">DUF1573 domain-containing protein</fullName>
    </submittedName>
</protein>
<evidence type="ECO:0000313" key="3">
    <source>
        <dbReference type="Proteomes" id="UP000442105"/>
    </source>
</evidence>
<dbReference type="Proteomes" id="UP000442105">
    <property type="component" value="Unassembled WGS sequence"/>
</dbReference>
<dbReference type="InterPro" id="IPR013783">
    <property type="entry name" value="Ig-like_fold"/>
</dbReference>
<proteinExistence type="predicted"/>
<dbReference type="InterPro" id="IPR011467">
    <property type="entry name" value="DUF1573"/>
</dbReference>
<feature type="chain" id="PRO_5041669782" evidence="1">
    <location>
        <begin position="17"/>
        <end position="349"/>
    </location>
</feature>
<evidence type="ECO:0000313" key="2">
    <source>
        <dbReference type="EMBL" id="MQN12380.1"/>
    </source>
</evidence>